<protein>
    <recommendedName>
        <fullName evidence="3">Chloramphenicol acetyltransferase-like domain-containing protein</fullName>
    </recommendedName>
</protein>
<evidence type="ECO:0008006" key="3">
    <source>
        <dbReference type="Google" id="ProtNLM"/>
    </source>
</evidence>
<keyword evidence="2" id="KW-1185">Reference proteome</keyword>
<proteinExistence type="predicted"/>
<evidence type="ECO:0000313" key="1">
    <source>
        <dbReference type="EMBL" id="OTG17423.1"/>
    </source>
</evidence>
<evidence type="ECO:0000313" key="2">
    <source>
        <dbReference type="Proteomes" id="UP000215914"/>
    </source>
</evidence>
<reference evidence="2" key="1">
    <citation type="journal article" date="2017" name="Nature">
        <title>The sunflower genome provides insights into oil metabolism, flowering and Asterid evolution.</title>
        <authorList>
            <person name="Badouin H."/>
            <person name="Gouzy J."/>
            <person name="Grassa C.J."/>
            <person name="Murat F."/>
            <person name="Staton S.E."/>
            <person name="Cottret L."/>
            <person name="Lelandais-Briere C."/>
            <person name="Owens G.L."/>
            <person name="Carrere S."/>
            <person name="Mayjonade B."/>
            <person name="Legrand L."/>
            <person name="Gill N."/>
            <person name="Kane N.C."/>
            <person name="Bowers J.E."/>
            <person name="Hubner S."/>
            <person name="Bellec A."/>
            <person name="Berard A."/>
            <person name="Berges H."/>
            <person name="Blanchet N."/>
            <person name="Boniface M.C."/>
            <person name="Brunel D."/>
            <person name="Catrice O."/>
            <person name="Chaidir N."/>
            <person name="Claudel C."/>
            <person name="Donnadieu C."/>
            <person name="Faraut T."/>
            <person name="Fievet G."/>
            <person name="Helmstetter N."/>
            <person name="King M."/>
            <person name="Knapp S.J."/>
            <person name="Lai Z."/>
            <person name="Le Paslier M.C."/>
            <person name="Lippi Y."/>
            <person name="Lorenzon L."/>
            <person name="Mandel J.R."/>
            <person name="Marage G."/>
            <person name="Marchand G."/>
            <person name="Marquand E."/>
            <person name="Bret-Mestries E."/>
            <person name="Morien E."/>
            <person name="Nambeesan S."/>
            <person name="Nguyen T."/>
            <person name="Pegot-Espagnet P."/>
            <person name="Pouilly N."/>
            <person name="Raftis F."/>
            <person name="Sallet E."/>
            <person name="Schiex T."/>
            <person name="Thomas J."/>
            <person name="Vandecasteele C."/>
            <person name="Vares D."/>
            <person name="Vear F."/>
            <person name="Vautrin S."/>
            <person name="Crespi M."/>
            <person name="Mangin B."/>
            <person name="Burke J.M."/>
            <person name="Salse J."/>
            <person name="Munos S."/>
            <person name="Vincourt P."/>
            <person name="Rieseberg L.H."/>
            <person name="Langlade N.B."/>
        </authorList>
    </citation>
    <scope>NUCLEOTIDE SEQUENCE [LARGE SCALE GENOMIC DNA]</scope>
    <source>
        <strain evidence="2">cv. SF193</strain>
    </source>
</reference>
<dbReference type="Proteomes" id="UP000215914">
    <property type="component" value="Chromosome 8"/>
</dbReference>
<accession>A0A251U345</accession>
<sequence length="94" mass="10838">MFGGLAMTCSDKLSDVPKGKWVPFFKSLSWRIYVRNFASYMPVTLICDHHVIDGMCCYGYNYVSKWTRLGNGSDGYISRSQMSGLERKIFIYLK</sequence>
<organism evidence="1 2">
    <name type="scientific">Helianthus annuus</name>
    <name type="common">Common sunflower</name>
    <dbReference type="NCBI Taxonomy" id="4232"/>
    <lineage>
        <taxon>Eukaryota</taxon>
        <taxon>Viridiplantae</taxon>
        <taxon>Streptophyta</taxon>
        <taxon>Embryophyta</taxon>
        <taxon>Tracheophyta</taxon>
        <taxon>Spermatophyta</taxon>
        <taxon>Magnoliopsida</taxon>
        <taxon>eudicotyledons</taxon>
        <taxon>Gunneridae</taxon>
        <taxon>Pentapetalae</taxon>
        <taxon>asterids</taxon>
        <taxon>campanulids</taxon>
        <taxon>Asterales</taxon>
        <taxon>Asteraceae</taxon>
        <taxon>Asteroideae</taxon>
        <taxon>Heliantheae alliance</taxon>
        <taxon>Heliantheae</taxon>
        <taxon>Helianthus</taxon>
    </lineage>
</organism>
<gene>
    <name evidence="1" type="ORF">HannXRQ_Chr08g0212051</name>
</gene>
<name>A0A251U345_HELAN</name>
<dbReference type="InParanoid" id="A0A251U345"/>
<dbReference type="EMBL" id="CM007897">
    <property type="protein sequence ID" value="OTG17423.1"/>
    <property type="molecule type" value="Genomic_DNA"/>
</dbReference>
<dbReference type="AlphaFoldDB" id="A0A251U345"/>